<dbReference type="AlphaFoldDB" id="A0AA88DKY0"/>
<reference evidence="3" key="1">
    <citation type="submission" date="2023-07" db="EMBL/GenBank/DDBJ databases">
        <title>draft genome sequence of fig (Ficus carica).</title>
        <authorList>
            <person name="Takahashi T."/>
            <person name="Nishimura K."/>
        </authorList>
    </citation>
    <scope>NUCLEOTIDE SEQUENCE</scope>
</reference>
<dbReference type="PANTHER" id="PTHR46248">
    <property type="entry name" value="EXPRESSED PROTEIN"/>
    <property type="match status" value="1"/>
</dbReference>
<evidence type="ECO:0000259" key="2">
    <source>
        <dbReference type="Pfam" id="PF04784"/>
    </source>
</evidence>
<evidence type="ECO:0000313" key="3">
    <source>
        <dbReference type="EMBL" id="GMN57191.1"/>
    </source>
</evidence>
<protein>
    <recommendedName>
        <fullName evidence="2">DUF547 domain-containing protein</fullName>
    </recommendedName>
</protein>
<feature type="coiled-coil region" evidence="1">
    <location>
        <begin position="11"/>
        <end position="52"/>
    </location>
</feature>
<dbReference type="InterPro" id="IPR006869">
    <property type="entry name" value="DUF547"/>
</dbReference>
<dbReference type="Proteomes" id="UP001187192">
    <property type="component" value="Unassembled WGS sequence"/>
</dbReference>
<evidence type="ECO:0000256" key="1">
    <source>
        <dbReference type="SAM" id="Coils"/>
    </source>
</evidence>
<keyword evidence="1" id="KW-0175">Coiled coil</keyword>
<name>A0AA88DKY0_FICCA</name>
<comment type="caution">
    <text evidence="3">The sequence shown here is derived from an EMBL/GenBank/DDBJ whole genome shotgun (WGS) entry which is preliminary data.</text>
</comment>
<proteinExistence type="predicted"/>
<organism evidence="3 4">
    <name type="scientific">Ficus carica</name>
    <name type="common">Common fig</name>
    <dbReference type="NCBI Taxonomy" id="3494"/>
    <lineage>
        <taxon>Eukaryota</taxon>
        <taxon>Viridiplantae</taxon>
        <taxon>Streptophyta</taxon>
        <taxon>Embryophyta</taxon>
        <taxon>Tracheophyta</taxon>
        <taxon>Spermatophyta</taxon>
        <taxon>Magnoliopsida</taxon>
        <taxon>eudicotyledons</taxon>
        <taxon>Gunneridae</taxon>
        <taxon>Pentapetalae</taxon>
        <taxon>rosids</taxon>
        <taxon>fabids</taxon>
        <taxon>Rosales</taxon>
        <taxon>Moraceae</taxon>
        <taxon>Ficeae</taxon>
        <taxon>Ficus</taxon>
    </lineage>
</organism>
<dbReference type="PANTHER" id="PTHR46248:SF4">
    <property type="entry name" value="OS01G0147800 PROTEIN"/>
    <property type="match status" value="1"/>
</dbReference>
<dbReference type="Pfam" id="PF04784">
    <property type="entry name" value="DUF547"/>
    <property type="match status" value="1"/>
</dbReference>
<dbReference type="EMBL" id="BTGU01000069">
    <property type="protein sequence ID" value="GMN57191.1"/>
    <property type="molecule type" value="Genomic_DNA"/>
</dbReference>
<evidence type="ECO:0000313" key="4">
    <source>
        <dbReference type="Proteomes" id="UP001187192"/>
    </source>
</evidence>
<keyword evidence="4" id="KW-1185">Reference proteome</keyword>
<feature type="domain" description="DUF547" evidence="2">
    <location>
        <begin position="288"/>
        <end position="413"/>
    </location>
</feature>
<accession>A0AA88DKY0</accession>
<sequence length="501" mass="57429">MKFEQLLMQRSEDQQQRRLALEEEVQVLLSELVMVEEEIYVLERKVDELKLQLYQERVEDREWEIRQKKRLLQQTNNSLLSEAVNHRSVLIDQRSRSHKYEVLRKERVTGDRRASLSSASNVRSLSSNASNREITEIRRVEGRRTNRGKVENSSGIMKPNEVSEELLKCVIGIFLELNQTSLAKEGSLLQNVPKITLSCMNSKGFVGKTSLINCKYSPTFLFNYNSSNIDPFGIFSDLDGSTRDVGPYKNFIQITSSSLDIGRFSQCLTGIKKLRGLMHKLCDLDLTFLTYKQKLAFWINIYNACIMHAFLEHGLPSTQEKLLALMNKATLNVGGIVLNALAIEHFILRYPSESKHGPAYEKEMLLRHAYGLGYPEPNVTFALCRGTWSSPALRVYTPENIANEMERAKVEYLEAAVGVTSRKKIVVPKLLQWHMCDFADDMESLLEWIYSQLPRSGSLKRLIMECVNGEARSPINKMVEVQPYESEFRYLLPSVSFSCAK</sequence>
<gene>
    <name evidence="3" type="ORF">TIFTF001_026302</name>
</gene>